<gene>
    <name evidence="2" type="ORF">Ocin01_18281</name>
</gene>
<organism evidence="2 3">
    <name type="scientific">Orchesella cincta</name>
    <name type="common">Springtail</name>
    <name type="synonym">Podura cincta</name>
    <dbReference type="NCBI Taxonomy" id="48709"/>
    <lineage>
        <taxon>Eukaryota</taxon>
        <taxon>Metazoa</taxon>
        <taxon>Ecdysozoa</taxon>
        <taxon>Arthropoda</taxon>
        <taxon>Hexapoda</taxon>
        <taxon>Collembola</taxon>
        <taxon>Entomobryomorpha</taxon>
        <taxon>Entomobryoidea</taxon>
        <taxon>Orchesellidae</taxon>
        <taxon>Orchesellinae</taxon>
        <taxon>Orchesella</taxon>
    </lineage>
</organism>
<keyword evidence="1" id="KW-0472">Membrane</keyword>
<keyword evidence="1" id="KW-1133">Transmembrane helix</keyword>
<keyword evidence="3" id="KW-1185">Reference proteome</keyword>
<keyword evidence="1" id="KW-0812">Transmembrane</keyword>
<reference evidence="2 3" key="1">
    <citation type="journal article" date="2016" name="Genome Biol. Evol.">
        <title>Gene Family Evolution Reflects Adaptation to Soil Environmental Stressors in the Genome of the Collembolan Orchesella cincta.</title>
        <authorList>
            <person name="Faddeeva-Vakhrusheva A."/>
            <person name="Derks M.F."/>
            <person name="Anvar S.Y."/>
            <person name="Agamennone V."/>
            <person name="Suring W."/>
            <person name="Smit S."/>
            <person name="van Straalen N.M."/>
            <person name="Roelofs D."/>
        </authorList>
    </citation>
    <scope>NUCLEOTIDE SEQUENCE [LARGE SCALE GENOMIC DNA]</scope>
    <source>
        <tissue evidence="2">Mixed pool</tissue>
    </source>
</reference>
<evidence type="ECO:0000313" key="3">
    <source>
        <dbReference type="Proteomes" id="UP000094527"/>
    </source>
</evidence>
<proteinExistence type="predicted"/>
<evidence type="ECO:0000313" key="2">
    <source>
        <dbReference type="EMBL" id="ODM88401.1"/>
    </source>
</evidence>
<feature type="transmembrane region" description="Helical" evidence="1">
    <location>
        <begin position="111"/>
        <end position="131"/>
    </location>
</feature>
<sequence>MENCQPTGDPAAKIAVHVRPRCRWCPPIAIEFYFIIINIICLILSLIGFCYSNYIEKPSYVMKKVDMFHHGGAALLLLIAGILYIASALQIMSMRLHAGRREMRMRSTEKVVAGGLTIIQALIYGAISCFVGKRE</sequence>
<feature type="transmembrane region" description="Helical" evidence="1">
    <location>
        <begin position="32"/>
        <end position="51"/>
    </location>
</feature>
<comment type="caution">
    <text evidence="2">The sequence shown here is derived from an EMBL/GenBank/DDBJ whole genome shotgun (WGS) entry which is preliminary data.</text>
</comment>
<dbReference type="EMBL" id="LJIJ01003638">
    <property type="protein sequence ID" value="ODM88401.1"/>
    <property type="molecule type" value="Genomic_DNA"/>
</dbReference>
<dbReference type="Proteomes" id="UP000094527">
    <property type="component" value="Unassembled WGS sequence"/>
</dbReference>
<dbReference type="AlphaFoldDB" id="A0A1D2M655"/>
<protein>
    <submittedName>
        <fullName evidence="2">Uncharacterized protein</fullName>
    </submittedName>
</protein>
<name>A0A1D2M655_ORCCI</name>
<evidence type="ECO:0000256" key="1">
    <source>
        <dbReference type="SAM" id="Phobius"/>
    </source>
</evidence>
<feature type="transmembrane region" description="Helical" evidence="1">
    <location>
        <begin position="72"/>
        <end position="91"/>
    </location>
</feature>
<accession>A0A1D2M655</accession>